<feature type="compositionally biased region" description="Low complexity" evidence="1">
    <location>
        <begin position="174"/>
        <end position="208"/>
    </location>
</feature>
<dbReference type="SUPFAM" id="SSF55781">
    <property type="entry name" value="GAF domain-like"/>
    <property type="match status" value="1"/>
</dbReference>
<dbReference type="EMBL" id="BAABEP010000001">
    <property type="protein sequence ID" value="GAA3708954.1"/>
    <property type="molecule type" value="Genomic_DNA"/>
</dbReference>
<reference evidence="4" key="1">
    <citation type="journal article" date="2019" name="Int. J. Syst. Evol. Microbiol.">
        <title>The Global Catalogue of Microorganisms (GCM) 10K type strain sequencing project: providing services to taxonomists for standard genome sequencing and annotation.</title>
        <authorList>
            <consortium name="The Broad Institute Genomics Platform"/>
            <consortium name="The Broad Institute Genome Sequencing Center for Infectious Disease"/>
            <person name="Wu L."/>
            <person name="Ma J."/>
        </authorList>
    </citation>
    <scope>NUCLEOTIDE SEQUENCE [LARGE SCALE GENOMIC DNA]</scope>
    <source>
        <strain evidence="4">JCM 30846</strain>
    </source>
</reference>
<gene>
    <name evidence="3" type="ORF">GCM10023082_03720</name>
</gene>
<dbReference type="Pfam" id="PF13185">
    <property type="entry name" value="GAF_2"/>
    <property type="match status" value="1"/>
</dbReference>
<proteinExistence type="predicted"/>
<dbReference type="Proteomes" id="UP001499884">
    <property type="component" value="Unassembled WGS sequence"/>
</dbReference>
<evidence type="ECO:0000256" key="1">
    <source>
        <dbReference type="SAM" id="MobiDB-lite"/>
    </source>
</evidence>
<comment type="caution">
    <text evidence="3">The sequence shown here is derived from an EMBL/GenBank/DDBJ whole genome shotgun (WGS) entry which is preliminary data.</text>
</comment>
<organism evidence="3 4">
    <name type="scientific">Streptomyces tremellae</name>
    <dbReference type="NCBI Taxonomy" id="1124239"/>
    <lineage>
        <taxon>Bacteria</taxon>
        <taxon>Bacillati</taxon>
        <taxon>Actinomycetota</taxon>
        <taxon>Actinomycetes</taxon>
        <taxon>Kitasatosporales</taxon>
        <taxon>Streptomycetaceae</taxon>
        <taxon>Streptomyces</taxon>
    </lineage>
</organism>
<protein>
    <recommendedName>
        <fullName evidence="2">GAF domain-containing protein</fullName>
    </recommendedName>
</protein>
<keyword evidence="4" id="KW-1185">Reference proteome</keyword>
<evidence type="ECO:0000259" key="2">
    <source>
        <dbReference type="Pfam" id="PF13185"/>
    </source>
</evidence>
<evidence type="ECO:0000313" key="3">
    <source>
        <dbReference type="EMBL" id="GAA3708954.1"/>
    </source>
</evidence>
<dbReference type="Gene3D" id="3.30.450.40">
    <property type="match status" value="1"/>
</dbReference>
<dbReference type="InterPro" id="IPR029016">
    <property type="entry name" value="GAF-like_dom_sf"/>
</dbReference>
<dbReference type="InterPro" id="IPR003018">
    <property type="entry name" value="GAF"/>
</dbReference>
<evidence type="ECO:0000313" key="4">
    <source>
        <dbReference type="Proteomes" id="UP001499884"/>
    </source>
</evidence>
<dbReference type="Gene3D" id="1.20.5.1930">
    <property type="match status" value="1"/>
</dbReference>
<feature type="region of interest" description="Disordered" evidence="1">
    <location>
        <begin position="157"/>
        <end position="208"/>
    </location>
</feature>
<sequence length="208" mass="22001">MFPLAEGATGVVVARRGPCVFDSYSEVRGGHVDPADRERLHATVAVPIEWRGAIIGVCVVFSTDPATRFTGEDVDLLGLFARHAAVAITNARLHREAEERARRLAVGAEGERVVRDVHDTVARALGSIITPMDAAAVQDPGGRLDAARTAARAALRETRRTSSASVPHCSTCLPSTRRSPSSSTGCAPRPRSARISSSRASPGRSTPT</sequence>
<name>A0ABP7DTN0_9ACTN</name>
<feature type="domain" description="GAF" evidence="2">
    <location>
        <begin position="3"/>
        <end position="88"/>
    </location>
</feature>
<accession>A0ABP7DTN0</accession>